<keyword evidence="1" id="KW-1133">Transmembrane helix</keyword>
<proteinExistence type="predicted"/>
<name>A0A328ENE6_9CHLR</name>
<evidence type="ECO:0000313" key="2">
    <source>
        <dbReference type="EMBL" id="RAL70170.1"/>
    </source>
</evidence>
<dbReference type="Proteomes" id="UP000248786">
    <property type="component" value="Unassembled WGS sequence"/>
</dbReference>
<comment type="caution">
    <text evidence="2">The sequence shown here is derived from an EMBL/GenBank/DDBJ whole genome shotgun (WGS) entry which is preliminary data.</text>
</comment>
<evidence type="ECO:0000313" key="3">
    <source>
        <dbReference type="Proteomes" id="UP000248786"/>
    </source>
</evidence>
<organism evidence="2 3">
    <name type="scientific">Dehalococcoides mccartyi</name>
    <dbReference type="NCBI Taxonomy" id="61435"/>
    <lineage>
        <taxon>Bacteria</taxon>
        <taxon>Bacillati</taxon>
        <taxon>Chloroflexota</taxon>
        <taxon>Dehalococcoidia</taxon>
        <taxon>Dehalococcoidales</taxon>
        <taxon>Dehalococcoidaceae</taxon>
        <taxon>Dehalococcoides</taxon>
    </lineage>
</organism>
<sequence>MIYWIGVLSGVGLALLVNWLKKKTTVRWYEWLIGALGLLSGIGAIQHYFGSLVENEPESAWMGFLVFFILAVVLLATSWALLRRHPQSG</sequence>
<accession>A0A328ENE6</accession>
<keyword evidence="1" id="KW-0812">Transmembrane</keyword>
<feature type="transmembrane region" description="Helical" evidence="1">
    <location>
        <begin position="28"/>
        <end position="49"/>
    </location>
</feature>
<dbReference type="EMBL" id="QGLD01000016">
    <property type="protein sequence ID" value="RAL70170.1"/>
    <property type="molecule type" value="Genomic_DNA"/>
</dbReference>
<dbReference type="AlphaFoldDB" id="A0A328ENE6"/>
<evidence type="ECO:0000256" key="1">
    <source>
        <dbReference type="SAM" id="Phobius"/>
    </source>
</evidence>
<protein>
    <submittedName>
        <fullName evidence="2">Tetrachloroethene reductive dehalogenase TceA membrane-bound subunit</fullName>
    </submittedName>
</protein>
<reference evidence="2 3" key="1">
    <citation type="submission" date="2018-05" db="EMBL/GenBank/DDBJ databases">
        <title>Draft genome sequences of Dehalococcoides mccartyi strains RC and KS.</title>
        <authorList>
            <person name="Higgins S.A."/>
            <person name="Padilla-Crespo E."/>
            <person name="Loeffler F.E."/>
        </authorList>
    </citation>
    <scope>NUCLEOTIDE SEQUENCE [LARGE SCALE GENOMIC DNA]</scope>
    <source>
        <strain evidence="2 3">KS</strain>
    </source>
</reference>
<keyword evidence="1" id="KW-0472">Membrane</keyword>
<dbReference type="RefSeq" id="WP_015407998.1">
    <property type="nucleotide sequence ID" value="NZ_JSWM01000005.1"/>
</dbReference>
<gene>
    <name evidence="2" type="ORF">C1G86_1503</name>
</gene>
<feature type="transmembrane region" description="Helical" evidence="1">
    <location>
        <begin position="61"/>
        <end position="82"/>
    </location>
</feature>